<keyword evidence="2" id="KW-1185">Reference proteome</keyword>
<dbReference type="SUPFAM" id="SSF54913">
    <property type="entry name" value="GlnB-like"/>
    <property type="match status" value="1"/>
</dbReference>
<dbReference type="InterPro" id="IPR011322">
    <property type="entry name" value="N-reg_PII-like_a/b"/>
</dbReference>
<gene>
    <name evidence="1" type="ORF">CDO51_01120</name>
</gene>
<dbReference type="RefSeq" id="WP_089022451.1">
    <property type="nucleotide sequence ID" value="NZ_NIQC01000001.1"/>
</dbReference>
<dbReference type="Proteomes" id="UP000214588">
    <property type="component" value="Unassembled WGS sequence"/>
</dbReference>
<evidence type="ECO:0000313" key="1">
    <source>
        <dbReference type="EMBL" id="OWZ85028.1"/>
    </source>
</evidence>
<dbReference type="AlphaFoldDB" id="A0A226C159"/>
<proteinExistence type="predicted"/>
<dbReference type="EMBL" id="NIQC01000001">
    <property type="protein sequence ID" value="OWZ85028.1"/>
    <property type="molecule type" value="Genomic_DNA"/>
</dbReference>
<name>A0A226C159_9FIRM</name>
<sequence length="112" mass="12566">MNKEEYLDEILESFLENEIPGGTIIDSNGMGSVLYCHNKLPTVGGIRQLIFNQCRNHNKVILSVIDSEQKLERALELLQGEIVDFNEPGVGIHFSFPIDNVTGLAQTSKYEE</sequence>
<organism evidence="1 2">
    <name type="scientific">Natranaerobius trueperi</name>
    <dbReference type="NCBI Taxonomy" id="759412"/>
    <lineage>
        <taxon>Bacteria</taxon>
        <taxon>Bacillati</taxon>
        <taxon>Bacillota</taxon>
        <taxon>Clostridia</taxon>
        <taxon>Natranaerobiales</taxon>
        <taxon>Natranaerobiaceae</taxon>
        <taxon>Natranaerobius</taxon>
    </lineage>
</organism>
<comment type="caution">
    <text evidence="1">The sequence shown here is derived from an EMBL/GenBank/DDBJ whole genome shotgun (WGS) entry which is preliminary data.</text>
</comment>
<evidence type="ECO:0000313" key="2">
    <source>
        <dbReference type="Proteomes" id="UP000214588"/>
    </source>
</evidence>
<accession>A0A226C159</accession>
<protein>
    <submittedName>
        <fullName evidence="1">Uncharacterized protein</fullName>
    </submittedName>
</protein>
<reference evidence="1 2" key="1">
    <citation type="submission" date="2017-06" db="EMBL/GenBank/DDBJ databases">
        <title>Draft Genome Sequence of Natranaerobius trueperi halophilic, alkalithermophilic bacteria from soda lakes.</title>
        <authorList>
            <person name="Zhao B."/>
        </authorList>
    </citation>
    <scope>NUCLEOTIDE SEQUENCE [LARGE SCALE GENOMIC DNA]</scope>
    <source>
        <strain evidence="1 2">DSM 18760</strain>
    </source>
</reference>